<protein>
    <submittedName>
        <fullName evidence="3">Glyoxalase/bleomycin resistance protein/dioxygenase</fullName>
    </submittedName>
</protein>
<keyword evidence="4" id="KW-1185">Reference proteome</keyword>
<dbReference type="Proteomes" id="UP000007799">
    <property type="component" value="Unassembled WGS sequence"/>
</dbReference>
<keyword evidence="3" id="KW-0560">Oxidoreductase</keyword>
<organism evidence="4">
    <name type="scientific">Salpingoeca rosetta (strain ATCC 50818 / BSB-021)</name>
    <dbReference type="NCBI Taxonomy" id="946362"/>
    <lineage>
        <taxon>Eukaryota</taxon>
        <taxon>Choanoflagellata</taxon>
        <taxon>Craspedida</taxon>
        <taxon>Salpingoecidae</taxon>
        <taxon>Salpingoeca</taxon>
    </lineage>
</organism>
<dbReference type="InterPro" id="IPR029068">
    <property type="entry name" value="Glyas_Bleomycin-R_OHBP_Dase"/>
</dbReference>
<dbReference type="GeneID" id="16074854"/>
<dbReference type="SUPFAM" id="SSF54593">
    <property type="entry name" value="Glyoxalase/Bleomycin resistance protein/Dihydroxybiphenyl dioxygenase"/>
    <property type="match status" value="1"/>
</dbReference>
<dbReference type="KEGG" id="sre:PTSG_04960"/>
<dbReference type="Pfam" id="PF00903">
    <property type="entry name" value="Glyoxalase"/>
    <property type="match status" value="1"/>
</dbReference>
<dbReference type="AlphaFoldDB" id="F2U941"/>
<feature type="region of interest" description="Disordered" evidence="1">
    <location>
        <begin position="54"/>
        <end position="74"/>
    </location>
</feature>
<feature type="domain" description="VOC" evidence="2">
    <location>
        <begin position="91"/>
        <end position="216"/>
    </location>
</feature>
<dbReference type="eggNOG" id="ENOG502RY6W">
    <property type="taxonomic scope" value="Eukaryota"/>
</dbReference>
<dbReference type="PANTHER" id="PTHR39434">
    <property type="match status" value="1"/>
</dbReference>
<evidence type="ECO:0000259" key="2">
    <source>
        <dbReference type="PROSITE" id="PS51819"/>
    </source>
</evidence>
<evidence type="ECO:0000313" key="4">
    <source>
        <dbReference type="Proteomes" id="UP000007799"/>
    </source>
</evidence>
<proteinExistence type="predicted"/>
<dbReference type="PROSITE" id="PS51819">
    <property type="entry name" value="VOC"/>
    <property type="match status" value="1"/>
</dbReference>
<dbReference type="Gene3D" id="3.10.180.10">
    <property type="entry name" value="2,3-Dihydroxybiphenyl 1,2-Dioxygenase, domain 1"/>
    <property type="match status" value="1"/>
</dbReference>
<dbReference type="CDD" id="cd08357">
    <property type="entry name" value="VOC_like"/>
    <property type="match status" value="1"/>
</dbReference>
<dbReference type="EMBL" id="GL832965">
    <property type="protein sequence ID" value="EGD73244.1"/>
    <property type="molecule type" value="Genomic_DNA"/>
</dbReference>
<dbReference type="PANTHER" id="PTHR39434:SF1">
    <property type="entry name" value="VOC DOMAIN-CONTAINING PROTEIN"/>
    <property type="match status" value="1"/>
</dbReference>
<keyword evidence="3" id="KW-0223">Dioxygenase</keyword>
<dbReference type="OrthoDB" id="2580091at2759"/>
<evidence type="ECO:0000313" key="3">
    <source>
        <dbReference type="EMBL" id="EGD73244.1"/>
    </source>
</evidence>
<accession>F2U941</accession>
<dbReference type="InterPro" id="IPR037523">
    <property type="entry name" value="VOC_core"/>
</dbReference>
<evidence type="ECO:0000256" key="1">
    <source>
        <dbReference type="SAM" id="MobiDB-lite"/>
    </source>
</evidence>
<dbReference type="InterPro" id="IPR004360">
    <property type="entry name" value="Glyas_Fos-R_dOase_dom"/>
</dbReference>
<gene>
    <name evidence="3" type="ORF">PTSG_04960</name>
</gene>
<dbReference type="OMA" id="NVAREFY"/>
<dbReference type="RefSeq" id="XP_004994275.1">
    <property type="nucleotide sequence ID" value="XM_004994218.1"/>
</dbReference>
<reference evidence="3" key="1">
    <citation type="submission" date="2009-08" db="EMBL/GenBank/DDBJ databases">
        <title>Annotation of Salpingoeca rosetta.</title>
        <authorList>
            <consortium name="The Broad Institute Genome Sequencing Platform"/>
            <person name="Russ C."/>
            <person name="Cuomo C."/>
            <person name="Burger G."/>
            <person name="Gray M.W."/>
            <person name="Holland P.W.H."/>
            <person name="King N."/>
            <person name="Lang F.B.F."/>
            <person name="Roger A.J."/>
            <person name="Ruiz-Trillo I."/>
            <person name="Young S.K."/>
            <person name="Zeng Q."/>
            <person name="Gargeya S."/>
            <person name="Alvarado L."/>
            <person name="Berlin A."/>
            <person name="Chapman S.B."/>
            <person name="Chen Z."/>
            <person name="Freedman E."/>
            <person name="Gellesch M."/>
            <person name="Goldberg J."/>
            <person name="Griggs A."/>
            <person name="Gujja S."/>
            <person name="Heilman E."/>
            <person name="Heiman D."/>
            <person name="Howarth C."/>
            <person name="Mehta T."/>
            <person name="Neiman D."/>
            <person name="Pearson M."/>
            <person name="Roberts A."/>
            <person name="Saif S."/>
            <person name="Shea T."/>
            <person name="Shenoy N."/>
            <person name="Sisk P."/>
            <person name="Stolte C."/>
            <person name="Sykes S."/>
            <person name="White J."/>
            <person name="Yandava C."/>
            <person name="Haas B."/>
            <person name="Nusbaum C."/>
            <person name="Birren B."/>
        </authorList>
    </citation>
    <scope>NUCLEOTIDE SEQUENCE [LARGE SCALE GENOMIC DNA]</scope>
    <source>
        <strain evidence="3">ATCC 50818</strain>
    </source>
</reference>
<dbReference type="GO" id="GO:0051213">
    <property type="term" value="F:dioxygenase activity"/>
    <property type="evidence" value="ECO:0007669"/>
    <property type="project" value="UniProtKB-KW"/>
</dbReference>
<name>F2U941_SALR5</name>
<dbReference type="InParanoid" id="F2U941"/>
<sequence length="226" mass="25412">MLRGVCHVSSCFSFSFNSGVIRACQGRVSTAQVLQPRLHSIVCSLNQQQEQRRRIHAHSTAAMSKQESSSGSDADWKAFVSPPATGNTDIPPFHHAFPVHDVNVAREFYGGVLGLEEGRSADDWVDYNFFGHQIVAHRSDSLPKDHFNPVDGHDVPVPHFGAVLSWEGFDRLAERLKQHNVKFIIEPHVRFPGLAGEQKTMFFKDPSGNNLEFKAMRNPTYLFQKQ</sequence>
<feature type="compositionally biased region" description="Polar residues" evidence="1">
    <location>
        <begin position="61"/>
        <end position="72"/>
    </location>
</feature>